<evidence type="ECO:0000256" key="1">
    <source>
        <dbReference type="SAM" id="MobiDB-lite"/>
    </source>
</evidence>
<accession>A0A6A4X1E6</accession>
<proteinExistence type="predicted"/>
<feature type="compositionally biased region" description="Basic and acidic residues" evidence="1">
    <location>
        <begin position="203"/>
        <end position="223"/>
    </location>
</feature>
<name>A0A6A4X1E6_AMPAM</name>
<sequence length="223" mass="23950">MDEEFVFYRPVYREFLYIDEWEEARQVAISGELLVLPPGGVGVKHLSDELSCGAAAIRAVGCVQSLGWSVLSELAGAESVGGLVVLRLVSGELVRSDRSGGGAAVLALSTLASAVAGGAVRRRVPSPAPPAAHRLSMPSALGRRWRPAVRRLSAAWERTERSGRAAEPAGWEWRRAEPSSAGLRPLKEQSPPPRRPLSIETKAASRCDVPRRSETNRDAPRGA</sequence>
<protein>
    <submittedName>
        <fullName evidence="2">Uncharacterized protein</fullName>
    </submittedName>
</protein>
<dbReference type="OrthoDB" id="9976756at2759"/>
<gene>
    <name evidence="2" type="ORF">FJT64_016304</name>
</gene>
<comment type="caution">
    <text evidence="2">The sequence shown here is derived from an EMBL/GenBank/DDBJ whole genome shotgun (WGS) entry which is preliminary data.</text>
</comment>
<evidence type="ECO:0000313" key="3">
    <source>
        <dbReference type="Proteomes" id="UP000440578"/>
    </source>
</evidence>
<reference evidence="2 3" key="1">
    <citation type="submission" date="2019-07" db="EMBL/GenBank/DDBJ databases">
        <title>Draft genome assembly of a fouling barnacle, Amphibalanus amphitrite (Darwin, 1854): The first reference genome for Thecostraca.</title>
        <authorList>
            <person name="Kim W."/>
        </authorList>
    </citation>
    <scope>NUCLEOTIDE SEQUENCE [LARGE SCALE GENOMIC DNA]</scope>
    <source>
        <strain evidence="2">SNU_AA5</strain>
        <tissue evidence="2">Soma without cirri and trophi</tissue>
    </source>
</reference>
<keyword evidence="3" id="KW-1185">Reference proteome</keyword>
<organism evidence="2 3">
    <name type="scientific">Amphibalanus amphitrite</name>
    <name type="common">Striped barnacle</name>
    <name type="synonym">Balanus amphitrite</name>
    <dbReference type="NCBI Taxonomy" id="1232801"/>
    <lineage>
        <taxon>Eukaryota</taxon>
        <taxon>Metazoa</taxon>
        <taxon>Ecdysozoa</taxon>
        <taxon>Arthropoda</taxon>
        <taxon>Crustacea</taxon>
        <taxon>Multicrustacea</taxon>
        <taxon>Cirripedia</taxon>
        <taxon>Thoracica</taxon>
        <taxon>Thoracicalcarea</taxon>
        <taxon>Balanomorpha</taxon>
        <taxon>Balanoidea</taxon>
        <taxon>Balanidae</taxon>
        <taxon>Amphibalaninae</taxon>
        <taxon>Amphibalanus</taxon>
    </lineage>
</organism>
<evidence type="ECO:0000313" key="2">
    <source>
        <dbReference type="EMBL" id="KAF0313117.1"/>
    </source>
</evidence>
<dbReference type="AlphaFoldDB" id="A0A6A4X1E6"/>
<feature type="region of interest" description="Disordered" evidence="1">
    <location>
        <begin position="156"/>
        <end position="223"/>
    </location>
</feature>
<dbReference type="EMBL" id="VIIS01000113">
    <property type="protein sequence ID" value="KAF0313117.1"/>
    <property type="molecule type" value="Genomic_DNA"/>
</dbReference>
<dbReference type="Proteomes" id="UP000440578">
    <property type="component" value="Unassembled WGS sequence"/>
</dbReference>